<keyword evidence="18" id="KW-1133">Transmembrane helix</keyword>
<keyword evidence="13 18" id="KW-0472">Membrane</keyword>
<keyword evidence="22" id="KW-1185">Reference proteome</keyword>
<evidence type="ECO:0000313" key="21">
    <source>
        <dbReference type="EMBL" id="KJF44040.1"/>
    </source>
</evidence>
<feature type="transmembrane region" description="Helical" evidence="18">
    <location>
        <begin position="12"/>
        <end position="34"/>
    </location>
</feature>
<dbReference type="Gene3D" id="3.40.710.10">
    <property type="entry name" value="DD-peptidase/beta-lactamase superfamily"/>
    <property type="match status" value="1"/>
</dbReference>
<comment type="catalytic activity">
    <reaction evidence="17">
        <text>[GlcNAc-(1-&gt;4)-Mur2Ac(oyl-L-Ala-gamma-D-Glu-L-Lys-D-Ala-D-Ala)](n)-di-trans,octa-cis-undecaprenyl diphosphate + beta-D-GlcNAc-(1-&gt;4)-Mur2Ac(oyl-L-Ala-gamma-D-Glu-L-Lys-D-Ala-D-Ala)-di-trans,octa-cis-undecaprenyl diphosphate = [GlcNAc-(1-&gt;4)-Mur2Ac(oyl-L-Ala-gamma-D-Glu-L-Lys-D-Ala-D-Ala)](n+1)-di-trans,octa-cis-undecaprenyl diphosphate + di-trans,octa-cis-undecaprenyl diphosphate + H(+)</text>
        <dbReference type="Rhea" id="RHEA:23708"/>
        <dbReference type="Rhea" id="RHEA-COMP:9602"/>
        <dbReference type="Rhea" id="RHEA-COMP:9603"/>
        <dbReference type="ChEBI" id="CHEBI:15378"/>
        <dbReference type="ChEBI" id="CHEBI:58405"/>
        <dbReference type="ChEBI" id="CHEBI:60033"/>
        <dbReference type="ChEBI" id="CHEBI:78435"/>
        <dbReference type="EC" id="2.4.99.28"/>
    </reaction>
</comment>
<keyword evidence="5" id="KW-1003">Cell membrane</keyword>
<evidence type="ECO:0000313" key="22">
    <source>
        <dbReference type="Proteomes" id="UP000032544"/>
    </source>
</evidence>
<dbReference type="GO" id="GO:0030288">
    <property type="term" value="C:outer membrane-bounded periplasmic space"/>
    <property type="evidence" value="ECO:0007669"/>
    <property type="project" value="TreeGrafter"/>
</dbReference>
<evidence type="ECO:0000256" key="17">
    <source>
        <dbReference type="ARBA" id="ARBA00049902"/>
    </source>
</evidence>
<comment type="catalytic activity">
    <reaction evidence="16">
        <text>Preferential cleavage: (Ac)2-L-Lys-D-Ala-|-D-Ala. Also transpeptidation of peptidyl-alanyl moieties that are N-acyl substituents of D-alanine.</text>
        <dbReference type="EC" id="3.4.16.4"/>
    </reaction>
</comment>
<evidence type="ECO:0000256" key="7">
    <source>
        <dbReference type="ARBA" id="ARBA00022670"/>
    </source>
</evidence>
<evidence type="ECO:0000256" key="8">
    <source>
        <dbReference type="ARBA" id="ARBA00022676"/>
    </source>
</evidence>
<evidence type="ECO:0000256" key="3">
    <source>
        <dbReference type="ARBA" id="ARBA00007090"/>
    </source>
</evidence>
<dbReference type="GO" id="GO:0009252">
    <property type="term" value="P:peptidoglycan biosynthetic process"/>
    <property type="evidence" value="ECO:0007669"/>
    <property type="project" value="UniProtKB-KW"/>
</dbReference>
<dbReference type="Pfam" id="PF00912">
    <property type="entry name" value="Transgly"/>
    <property type="match status" value="1"/>
</dbReference>
<dbReference type="GO" id="GO:0071555">
    <property type="term" value="P:cell wall organization"/>
    <property type="evidence" value="ECO:0007669"/>
    <property type="project" value="UniProtKB-KW"/>
</dbReference>
<proteinExistence type="inferred from homology"/>
<keyword evidence="18" id="KW-0812">Transmembrane</keyword>
<dbReference type="SUPFAM" id="SSF53955">
    <property type="entry name" value="Lysozyme-like"/>
    <property type="match status" value="1"/>
</dbReference>
<evidence type="ECO:0000256" key="13">
    <source>
        <dbReference type="ARBA" id="ARBA00023136"/>
    </source>
</evidence>
<dbReference type="GO" id="GO:0006508">
    <property type="term" value="P:proteolysis"/>
    <property type="evidence" value="ECO:0007669"/>
    <property type="project" value="UniProtKB-KW"/>
</dbReference>
<feature type="domain" description="Penicillin-binding protein transpeptidase" evidence="19">
    <location>
        <begin position="456"/>
        <end position="717"/>
    </location>
</feature>
<comment type="caution">
    <text evidence="21">The sequence shown here is derived from an EMBL/GenBank/DDBJ whole genome shotgun (WGS) entry which is preliminary data.</text>
</comment>
<comment type="subcellular location">
    <subcellularLocation>
        <location evidence="1">Cell membrane</location>
    </subcellularLocation>
</comment>
<organism evidence="21 22">
    <name type="scientific">Draconibacterium sediminis</name>
    <dbReference type="NCBI Taxonomy" id="1544798"/>
    <lineage>
        <taxon>Bacteria</taxon>
        <taxon>Pseudomonadati</taxon>
        <taxon>Bacteroidota</taxon>
        <taxon>Bacteroidia</taxon>
        <taxon>Marinilabiliales</taxon>
        <taxon>Prolixibacteraceae</taxon>
        <taxon>Draconibacterium</taxon>
    </lineage>
</organism>
<keyword evidence="15" id="KW-0961">Cell wall biogenesis/degradation</keyword>
<dbReference type="PATRIC" id="fig|1544798.3.peg.81"/>
<dbReference type="GO" id="GO:0005886">
    <property type="term" value="C:plasma membrane"/>
    <property type="evidence" value="ECO:0007669"/>
    <property type="project" value="UniProtKB-SubCell"/>
</dbReference>
<comment type="similarity">
    <text evidence="3">In the C-terminal section; belongs to the transpeptidase family.</text>
</comment>
<dbReference type="GO" id="GO:0009002">
    <property type="term" value="F:serine-type D-Ala-D-Ala carboxypeptidase activity"/>
    <property type="evidence" value="ECO:0007669"/>
    <property type="project" value="UniProtKB-EC"/>
</dbReference>
<evidence type="ECO:0000256" key="15">
    <source>
        <dbReference type="ARBA" id="ARBA00023316"/>
    </source>
</evidence>
<sequence length="792" mass="90636">MSETKKSFKKYILIFWSIVGLGIVSVFLLFFLIAKGNLGFMPSFEDLENPQNILASEIYFEDGPTIDKYFNQENRTYVNFENLPPHLINALVATEDVRFYDHSGIDFRGLIRVFKGIVTGDTSSGGGSTLSQQLAKMLFPRDGLSSSMELVMRKFKEWVIAVKLERSYTKEEIILMYLNKYDYLNNAVGIRSAADVYFNTQPDSLKLHQAAMLVGMAKNSSLFNPVRRPEMVLQRRNVVLNQMEKYGYITPEVADSAKKMPLDLEYKKVDYKLGPAPYFREYLRLTLTAKKPERENYASWQDQKFIEDLDEWENNPLYGWCNKNTKPDGEPYDIYADGLKIYTTLDSRMQKYAVQAVEQHLRYDLQPLFDGSLSDLRNPPFANNMSAEDVDNLLNNEIRKSERYRVMNRAGKSLNEIKKEFNKPVDMTVFKWGGAVDTLMTPMDSIKYYLKFFRSSFMAMDTESGKVKAYVGGPNYQHFMYDMVKGGKRQVGSTVKPFLYTLAMQNGLTPCTKVPNVPQQFILWDGSIYEPKDSDVDPETDGKMVTLKWGLANSKNRISAWVLKQFTPEAVVEVMKRLGIYSPIDPQPSMIYGTSDITLYEMVAAFNTYANLGVYIKPYFVTRIEDRHGNVIARFVPERQEAIDEQTAYLMLNLLQGVIDQGTGIRLRFSNLFRERVTTDYGSFSMPIAGKTGTTQNHSDGWFIGTTPKLTAGVWTGADLRSIHFKTIASGQGANMALPIWGYFYKKVLADESIGYKEDEMEFKKPAGFNINLDCDELENRSSNPEEFDDFF</sequence>
<comment type="pathway">
    <text evidence="2">Cell wall biogenesis; peptidoglycan biosynthesis.</text>
</comment>
<evidence type="ECO:0000256" key="5">
    <source>
        <dbReference type="ARBA" id="ARBA00022475"/>
    </source>
</evidence>
<evidence type="ECO:0000256" key="1">
    <source>
        <dbReference type="ARBA" id="ARBA00004236"/>
    </source>
</evidence>
<dbReference type="GO" id="GO:0008360">
    <property type="term" value="P:regulation of cell shape"/>
    <property type="evidence" value="ECO:0007669"/>
    <property type="project" value="UniProtKB-KW"/>
</dbReference>
<dbReference type="AlphaFoldDB" id="A0A0D8JAL1"/>
<evidence type="ECO:0000256" key="9">
    <source>
        <dbReference type="ARBA" id="ARBA00022679"/>
    </source>
</evidence>
<dbReference type="GO" id="GO:0008658">
    <property type="term" value="F:penicillin binding"/>
    <property type="evidence" value="ECO:0007669"/>
    <property type="project" value="InterPro"/>
</dbReference>
<keyword evidence="6" id="KW-0121">Carboxypeptidase</keyword>
<evidence type="ECO:0000256" key="6">
    <source>
        <dbReference type="ARBA" id="ARBA00022645"/>
    </source>
</evidence>
<evidence type="ECO:0000256" key="10">
    <source>
        <dbReference type="ARBA" id="ARBA00022801"/>
    </source>
</evidence>
<evidence type="ECO:0000256" key="12">
    <source>
        <dbReference type="ARBA" id="ARBA00022984"/>
    </source>
</evidence>
<dbReference type="OrthoDB" id="9766909at2"/>
<dbReference type="InterPro" id="IPR001264">
    <property type="entry name" value="Glyco_trans_51"/>
</dbReference>
<dbReference type="InterPro" id="IPR050396">
    <property type="entry name" value="Glycosyltr_51/Transpeptidase"/>
</dbReference>
<keyword evidence="14" id="KW-0511">Multifunctional enzyme</keyword>
<dbReference type="InterPro" id="IPR036950">
    <property type="entry name" value="PBP_transglycosylase"/>
</dbReference>
<evidence type="ECO:0000256" key="4">
    <source>
        <dbReference type="ARBA" id="ARBA00007739"/>
    </source>
</evidence>
<name>A0A0D8JAL1_9BACT</name>
<dbReference type="GO" id="GO:0008955">
    <property type="term" value="F:peptidoglycan glycosyltransferase activity"/>
    <property type="evidence" value="ECO:0007669"/>
    <property type="project" value="UniProtKB-EC"/>
</dbReference>
<dbReference type="PANTHER" id="PTHR32282:SF11">
    <property type="entry name" value="PENICILLIN-BINDING PROTEIN 1B"/>
    <property type="match status" value="1"/>
</dbReference>
<keyword evidence="9" id="KW-0808">Transferase</keyword>
<evidence type="ECO:0000256" key="14">
    <source>
        <dbReference type="ARBA" id="ARBA00023268"/>
    </source>
</evidence>
<dbReference type="Gene3D" id="1.10.3810.10">
    <property type="entry name" value="Biosynthetic peptidoglycan transglycosylase-like"/>
    <property type="match status" value="1"/>
</dbReference>
<keyword evidence="7" id="KW-0645">Protease</keyword>
<evidence type="ECO:0000259" key="20">
    <source>
        <dbReference type="Pfam" id="PF00912"/>
    </source>
</evidence>
<dbReference type="PANTHER" id="PTHR32282">
    <property type="entry name" value="BINDING PROTEIN TRANSPEPTIDASE, PUTATIVE-RELATED"/>
    <property type="match status" value="1"/>
</dbReference>
<reference evidence="21 22" key="1">
    <citation type="submission" date="2014-09" db="EMBL/GenBank/DDBJ databases">
        <title>Draft Genome Sequence of Draconibacterium sp. JN14CK-3.</title>
        <authorList>
            <person name="Dong C."/>
            <person name="Lai Q."/>
            <person name="Shao Z."/>
        </authorList>
    </citation>
    <scope>NUCLEOTIDE SEQUENCE [LARGE SCALE GENOMIC DNA]</scope>
    <source>
        <strain evidence="21 22">JN14CK-3</strain>
    </source>
</reference>
<dbReference type="STRING" id="1544798.LH29_00395"/>
<dbReference type="Proteomes" id="UP000032544">
    <property type="component" value="Unassembled WGS sequence"/>
</dbReference>
<dbReference type="InterPro" id="IPR001460">
    <property type="entry name" value="PCN-bd_Tpept"/>
</dbReference>
<keyword evidence="10" id="KW-0378">Hydrolase</keyword>
<dbReference type="EMBL" id="JRHC01000001">
    <property type="protein sequence ID" value="KJF44040.1"/>
    <property type="molecule type" value="Genomic_DNA"/>
</dbReference>
<evidence type="ECO:0000256" key="2">
    <source>
        <dbReference type="ARBA" id="ARBA00004752"/>
    </source>
</evidence>
<dbReference type="Pfam" id="PF00905">
    <property type="entry name" value="Transpeptidase"/>
    <property type="match status" value="1"/>
</dbReference>
<keyword evidence="8" id="KW-0328">Glycosyltransferase</keyword>
<dbReference type="RefSeq" id="WP_045025601.1">
    <property type="nucleotide sequence ID" value="NZ_JRHC01000001.1"/>
</dbReference>
<evidence type="ECO:0000256" key="18">
    <source>
        <dbReference type="SAM" id="Phobius"/>
    </source>
</evidence>
<evidence type="ECO:0000256" key="16">
    <source>
        <dbReference type="ARBA" id="ARBA00034000"/>
    </source>
</evidence>
<comment type="similarity">
    <text evidence="4">In the N-terminal section; belongs to the glycosyltransferase 51 family.</text>
</comment>
<protein>
    <submittedName>
        <fullName evidence="21">Penicillin-binding protein</fullName>
    </submittedName>
</protein>
<dbReference type="InterPro" id="IPR023346">
    <property type="entry name" value="Lysozyme-like_dom_sf"/>
</dbReference>
<keyword evidence="11" id="KW-0133">Cell shape</keyword>
<feature type="domain" description="Glycosyl transferase family 51" evidence="20">
    <location>
        <begin position="66"/>
        <end position="244"/>
    </location>
</feature>
<gene>
    <name evidence="21" type="ORF">LH29_00395</name>
</gene>
<dbReference type="InterPro" id="IPR012338">
    <property type="entry name" value="Beta-lactam/transpept-like"/>
</dbReference>
<accession>A0A0D8JAL1</accession>
<evidence type="ECO:0000256" key="11">
    <source>
        <dbReference type="ARBA" id="ARBA00022960"/>
    </source>
</evidence>
<evidence type="ECO:0000259" key="19">
    <source>
        <dbReference type="Pfam" id="PF00905"/>
    </source>
</evidence>
<keyword evidence="12" id="KW-0573">Peptidoglycan synthesis</keyword>
<dbReference type="SUPFAM" id="SSF56601">
    <property type="entry name" value="beta-lactamase/transpeptidase-like"/>
    <property type="match status" value="1"/>
</dbReference>